<evidence type="ECO:0000256" key="10">
    <source>
        <dbReference type="RuleBase" id="RU004504"/>
    </source>
</evidence>
<organism evidence="12 13">
    <name type="scientific">Candidatus Spechtbacteria bacterium RIFCSPLOWO2_02_FULL_38_8</name>
    <dbReference type="NCBI Taxonomy" id="1802164"/>
    <lineage>
        <taxon>Bacteria</taxon>
        <taxon>Candidatus Spechtiibacteriota</taxon>
    </lineage>
</organism>
<dbReference type="InterPro" id="IPR015421">
    <property type="entry name" value="PyrdxlP-dep_Trfase_major"/>
</dbReference>
<gene>
    <name evidence="12" type="ORF">A3H51_02815</name>
</gene>
<dbReference type="PIRSF" id="PIRSF005572">
    <property type="entry name" value="NifS"/>
    <property type="match status" value="1"/>
</dbReference>
<dbReference type="InterPro" id="IPR015422">
    <property type="entry name" value="PyrdxlP-dep_Trfase_small"/>
</dbReference>
<evidence type="ECO:0000313" key="12">
    <source>
        <dbReference type="EMBL" id="OGZ62310.1"/>
    </source>
</evidence>
<feature type="domain" description="Aminotransferase class V" evidence="11">
    <location>
        <begin position="4"/>
        <end position="362"/>
    </location>
</feature>
<evidence type="ECO:0000313" key="13">
    <source>
        <dbReference type="Proteomes" id="UP000178509"/>
    </source>
</evidence>
<keyword evidence="7" id="KW-0408">Iron</keyword>
<comment type="similarity">
    <text evidence="2">Belongs to the class-V pyridoxal-phosphate-dependent aminotransferase family. NifS/IscS subfamily.</text>
</comment>
<name>A0A1G2HJ65_9BACT</name>
<evidence type="ECO:0000256" key="1">
    <source>
        <dbReference type="ARBA" id="ARBA00001933"/>
    </source>
</evidence>
<keyword evidence="6" id="KW-0663">Pyridoxal phosphate</keyword>
<dbReference type="EMBL" id="MHOJ01000021">
    <property type="protein sequence ID" value="OGZ62310.1"/>
    <property type="molecule type" value="Genomic_DNA"/>
</dbReference>
<evidence type="ECO:0000256" key="9">
    <source>
        <dbReference type="ARBA" id="ARBA00050776"/>
    </source>
</evidence>
<evidence type="ECO:0000259" key="11">
    <source>
        <dbReference type="Pfam" id="PF00266"/>
    </source>
</evidence>
<dbReference type="Pfam" id="PF00266">
    <property type="entry name" value="Aminotran_5"/>
    <property type="match status" value="1"/>
</dbReference>
<dbReference type="Gene3D" id="3.90.1150.10">
    <property type="entry name" value="Aspartate Aminotransferase, domain 1"/>
    <property type="match status" value="1"/>
</dbReference>
<dbReference type="InterPro" id="IPR020578">
    <property type="entry name" value="Aminotrans_V_PyrdxlP_BS"/>
</dbReference>
<dbReference type="EC" id="2.8.1.7" evidence="3"/>
<keyword evidence="5" id="KW-0479">Metal-binding</keyword>
<dbReference type="Proteomes" id="UP000178509">
    <property type="component" value="Unassembled WGS sequence"/>
</dbReference>
<evidence type="ECO:0000256" key="6">
    <source>
        <dbReference type="ARBA" id="ARBA00022898"/>
    </source>
</evidence>
<dbReference type="PANTHER" id="PTHR11601:SF34">
    <property type="entry name" value="CYSTEINE DESULFURASE"/>
    <property type="match status" value="1"/>
</dbReference>
<comment type="catalytic activity">
    <reaction evidence="9">
        <text>(sulfur carrier)-H + L-cysteine = (sulfur carrier)-SH + L-alanine</text>
        <dbReference type="Rhea" id="RHEA:43892"/>
        <dbReference type="Rhea" id="RHEA-COMP:14737"/>
        <dbReference type="Rhea" id="RHEA-COMP:14739"/>
        <dbReference type="ChEBI" id="CHEBI:29917"/>
        <dbReference type="ChEBI" id="CHEBI:35235"/>
        <dbReference type="ChEBI" id="CHEBI:57972"/>
        <dbReference type="ChEBI" id="CHEBI:64428"/>
        <dbReference type="EC" id="2.8.1.7"/>
    </reaction>
</comment>
<evidence type="ECO:0000256" key="8">
    <source>
        <dbReference type="ARBA" id="ARBA00023014"/>
    </source>
</evidence>
<dbReference type="AlphaFoldDB" id="A0A1G2HJ65"/>
<dbReference type="PANTHER" id="PTHR11601">
    <property type="entry name" value="CYSTEINE DESULFURYLASE FAMILY MEMBER"/>
    <property type="match status" value="1"/>
</dbReference>
<dbReference type="GO" id="GO:0046872">
    <property type="term" value="F:metal ion binding"/>
    <property type="evidence" value="ECO:0007669"/>
    <property type="project" value="UniProtKB-KW"/>
</dbReference>
<evidence type="ECO:0000256" key="2">
    <source>
        <dbReference type="ARBA" id="ARBA00006490"/>
    </source>
</evidence>
<evidence type="ECO:0000256" key="4">
    <source>
        <dbReference type="ARBA" id="ARBA00022679"/>
    </source>
</evidence>
<dbReference type="SUPFAM" id="SSF53383">
    <property type="entry name" value="PLP-dependent transferases"/>
    <property type="match status" value="1"/>
</dbReference>
<keyword evidence="8" id="KW-0411">Iron-sulfur</keyword>
<dbReference type="InterPro" id="IPR015424">
    <property type="entry name" value="PyrdxlP-dep_Trfase"/>
</dbReference>
<accession>A0A1G2HJ65</accession>
<reference evidence="12 13" key="1">
    <citation type="journal article" date="2016" name="Nat. Commun.">
        <title>Thousands of microbial genomes shed light on interconnected biogeochemical processes in an aquifer system.</title>
        <authorList>
            <person name="Anantharaman K."/>
            <person name="Brown C.T."/>
            <person name="Hug L.A."/>
            <person name="Sharon I."/>
            <person name="Castelle C.J."/>
            <person name="Probst A.J."/>
            <person name="Thomas B.C."/>
            <person name="Singh A."/>
            <person name="Wilkins M.J."/>
            <person name="Karaoz U."/>
            <person name="Brodie E.L."/>
            <person name="Williams K.H."/>
            <person name="Hubbard S.S."/>
            <person name="Banfield J.F."/>
        </authorList>
    </citation>
    <scope>NUCLEOTIDE SEQUENCE [LARGE SCALE GENOMIC DNA]</scope>
</reference>
<dbReference type="Gene3D" id="3.40.640.10">
    <property type="entry name" value="Type I PLP-dependent aspartate aminotransferase-like (Major domain)"/>
    <property type="match status" value="1"/>
</dbReference>
<dbReference type="GO" id="GO:0031071">
    <property type="term" value="F:cysteine desulfurase activity"/>
    <property type="evidence" value="ECO:0007669"/>
    <property type="project" value="UniProtKB-EC"/>
</dbReference>
<proteinExistence type="inferred from homology"/>
<dbReference type="InterPro" id="IPR016454">
    <property type="entry name" value="Cysteine_dSase"/>
</dbReference>
<dbReference type="GO" id="GO:0051536">
    <property type="term" value="F:iron-sulfur cluster binding"/>
    <property type="evidence" value="ECO:0007669"/>
    <property type="project" value="UniProtKB-KW"/>
</dbReference>
<evidence type="ECO:0000256" key="3">
    <source>
        <dbReference type="ARBA" id="ARBA00012239"/>
    </source>
</evidence>
<comment type="cofactor">
    <cofactor evidence="1 10">
        <name>pyridoxal 5'-phosphate</name>
        <dbReference type="ChEBI" id="CHEBI:597326"/>
    </cofactor>
</comment>
<dbReference type="STRING" id="1802164.A3H51_02815"/>
<evidence type="ECO:0000256" key="5">
    <source>
        <dbReference type="ARBA" id="ARBA00022723"/>
    </source>
</evidence>
<sequence length="383" mass="42367">MNKIYLDNNATTPLDPKVKEAMLPYLEEFFGNPSSLHIKGVEAMRGIEEARRILADALHVKSSEVAFTSGATESDNWAIKGVAESRKRSGNHIITQKTEHKAVLRSCEYLEGRGFDVTYLGVDSEGRINKDELLNAITNKTILVAIMHVNNEIGTIHPINGLARACKNKKQDIIFFSDGVQALGKLEIDLENIDLYAVSSHKVHGPKGVGALMIKEGLNIEKLIHGGNQENRHRSGTENVAGIVGFGKAVELMYEDFEVKKKHFEKLQSKFLECLKQIDGVKINSPKDGISTTLNVGFKGVPAEVLLHALESEGIYVSTGSVCSSADKKTNHVLEAIKVPDEYITGSLRFGLSRFNTLQDIEHACKVLEERLKELRKVTSNQY</sequence>
<evidence type="ECO:0000256" key="7">
    <source>
        <dbReference type="ARBA" id="ARBA00023004"/>
    </source>
</evidence>
<comment type="caution">
    <text evidence="12">The sequence shown here is derived from an EMBL/GenBank/DDBJ whole genome shotgun (WGS) entry which is preliminary data.</text>
</comment>
<dbReference type="PROSITE" id="PS00595">
    <property type="entry name" value="AA_TRANSFER_CLASS_5"/>
    <property type="match status" value="1"/>
</dbReference>
<protein>
    <recommendedName>
        <fullName evidence="3">cysteine desulfurase</fullName>
        <ecNumber evidence="3">2.8.1.7</ecNumber>
    </recommendedName>
</protein>
<dbReference type="Gene3D" id="1.10.260.50">
    <property type="match status" value="1"/>
</dbReference>
<keyword evidence="4" id="KW-0808">Transferase</keyword>
<dbReference type="InterPro" id="IPR000192">
    <property type="entry name" value="Aminotrans_V_dom"/>
</dbReference>